<feature type="domain" description="Protein kinase" evidence="10">
    <location>
        <begin position="1"/>
        <end position="203"/>
    </location>
</feature>
<evidence type="ECO:0000313" key="11">
    <source>
        <dbReference type="EnsemblPlants" id="AET0Gv20009200.44"/>
    </source>
</evidence>
<feature type="compositionally biased region" description="Low complexity" evidence="9">
    <location>
        <begin position="152"/>
        <end position="169"/>
    </location>
</feature>
<evidence type="ECO:0000256" key="2">
    <source>
        <dbReference type="ARBA" id="ARBA00022527"/>
    </source>
</evidence>
<dbReference type="AlphaFoldDB" id="A0A452XBP2"/>
<evidence type="ECO:0000259" key="10">
    <source>
        <dbReference type="PROSITE" id="PS50011"/>
    </source>
</evidence>
<reference evidence="12" key="2">
    <citation type="journal article" date="2017" name="Nat. Plants">
        <title>The Aegilops tauschii genome reveals multiple impacts of transposons.</title>
        <authorList>
            <person name="Zhao G."/>
            <person name="Zou C."/>
            <person name="Li K."/>
            <person name="Wang K."/>
            <person name="Li T."/>
            <person name="Gao L."/>
            <person name="Zhang X."/>
            <person name="Wang H."/>
            <person name="Yang Z."/>
            <person name="Liu X."/>
            <person name="Jiang W."/>
            <person name="Mao L."/>
            <person name="Kong X."/>
            <person name="Jiao Y."/>
            <person name="Jia J."/>
        </authorList>
    </citation>
    <scope>NUCLEOTIDE SEQUENCE [LARGE SCALE GENOMIC DNA]</scope>
    <source>
        <strain evidence="12">cv. AL8/78</strain>
    </source>
</reference>
<dbReference type="GO" id="GO:0004674">
    <property type="term" value="F:protein serine/threonine kinase activity"/>
    <property type="evidence" value="ECO:0007669"/>
    <property type="project" value="UniProtKB-KW"/>
</dbReference>
<evidence type="ECO:0000313" key="12">
    <source>
        <dbReference type="Proteomes" id="UP000015105"/>
    </source>
</evidence>
<reference evidence="11" key="3">
    <citation type="submission" date="2019-03" db="UniProtKB">
        <authorList>
            <consortium name="EnsemblPlants"/>
        </authorList>
    </citation>
    <scope>IDENTIFICATION</scope>
</reference>
<protein>
    <recommendedName>
        <fullName evidence="1">non-specific serine/threonine protein kinase</fullName>
        <ecNumber evidence="1">2.7.11.1</ecNumber>
    </recommendedName>
</protein>
<keyword evidence="12" id="KW-1185">Reference proteome</keyword>
<dbReference type="GO" id="GO:0005524">
    <property type="term" value="F:ATP binding"/>
    <property type="evidence" value="ECO:0007669"/>
    <property type="project" value="UniProtKB-KW"/>
</dbReference>
<dbReference type="Pfam" id="PF00069">
    <property type="entry name" value="Pkinase"/>
    <property type="match status" value="1"/>
</dbReference>
<keyword evidence="3" id="KW-0808">Transferase</keyword>
<dbReference type="EC" id="2.7.11.1" evidence="1"/>
<dbReference type="FunFam" id="1.10.510.10:FF:001023">
    <property type="entry name" value="Os07g0541700 protein"/>
    <property type="match status" value="1"/>
</dbReference>
<dbReference type="PROSITE" id="PS00108">
    <property type="entry name" value="PROTEIN_KINASE_ST"/>
    <property type="match status" value="1"/>
</dbReference>
<accession>A0A452XBP2</accession>
<name>A0A452XBP2_AEGTS</name>
<evidence type="ECO:0000256" key="1">
    <source>
        <dbReference type="ARBA" id="ARBA00012513"/>
    </source>
</evidence>
<dbReference type="EnsemblPlants" id="AET0Gv20009200.44">
    <property type="protein sequence ID" value="AET0Gv20009200.44"/>
    <property type="gene ID" value="AET0Gv20009200"/>
</dbReference>
<evidence type="ECO:0000256" key="9">
    <source>
        <dbReference type="SAM" id="MobiDB-lite"/>
    </source>
</evidence>
<dbReference type="InterPro" id="IPR011009">
    <property type="entry name" value="Kinase-like_dom_sf"/>
</dbReference>
<dbReference type="SUPFAM" id="SSF56112">
    <property type="entry name" value="Protein kinase-like (PK-like)"/>
    <property type="match status" value="1"/>
</dbReference>
<dbReference type="Gene3D" id="1.10.510.10">
    <property type="entry name" value="Transferase(Phosphotransferase) domain 1"/>
    <property type="match status" value="1"/>
</dbReference>
<evidence type="ECO:0000256" key="5">
    <source>
        <dbReference type="ARBA" id="ARBA00022777"/>
    </source>
</evidence>
<keyword evidence="2" id="KW-0723">Serine/threonine-protein kinase</keyword>
<dbReference type="PANTHER" id="PTHR45707:SF76">
    <property type="entry name" value="PROTEIN KINASE DOMAIN-CONTAINING PROTEIN"/>
    <property type="match status" value="1"/>
</dbReference>
<sequence length="203" mass="22781">FVSDENTGFTWHIRYKIIKGICVGLQYLREGEHPIMHFDLKPDNILLDENMVPKIADFGLSKLFGEENTKKTMSSAGTCWRKRLRGTLSHTSLEVYCNQVKRCIEIALDCLISNRQERPTIQDIVSSLNETETMIGDRGMQNEQFSEDDGESTLPSDLSSITISSGPSSAENFPSVEPRVMPWSLLKEMTDDFSAARLVGKGA</sequence>
<dbReference type="Gramene" id="AET0Gv20009200.44">
    <property type="protein sequence ID" value="AET0Gv20009200.44"/>
    <property type="gene ID" value="AET0Gv20009200"/>
</dbReference>
<evidence type="ECO:0000256" key="3">
    <source>
        <dbReference type="ARBA" id="ARBA00022679"/>
    </source>
</evidence>
<keyword evidence="6" id="KW-0067">ATP-binding</keyword>
<dbReference type="InterPro" id="IPR000719">
    <property type="entry name" value="Prot_kinase_dom"/>
</dbReference>
<comment type="catalytic activity">
    <reaction evidence="8">
        <text>L-seryl-[protein] + ATP = O-phospho-L-seryl-[protein] + ADP + H(+)</text>
        <dbReference type="Rhea" id="RHEA:17989"/>
        <dbReference type="Rhea" id="RHEA-COMP:9863"/>
        <dbReference type="Rhea" id="RHEA-COMP:11604"/>
        <dbReference type="ChEBI" id="CHEBI:15378"/>
        <dbReference type="ChEBI" id="CHEBI:29999"/>
        <dbReference type="ChEBI" id="CHEBI:30616"/>
        <dbReference type="ChEBI" id="CHEBI:83421"/>
        <dbReference type="ChEBI" id="CHEBI:456216"/>
        <dbReference type="EC" id="2.7.11.1"/>
    </reaction>
</comment>
<evidence type="ECO:0000256" key="6">
    <source>
        <dbReference type="ARBA" id="ARBA00022840"/>
    </source>
</evidence>
<dbReference type="PROSITE" id="PS50011">
    <property type="entry name" value="PROTEIN_KINASE_DOM"/>
    <property type="match status" value="1"/>
</dbReference>
<feature type="region of interest" description="Disordered" evidence="9">
    <location>
        <begin position="142"/>
        <end position="175"/>
    </location>
</feature>
<comment type="catalytic activity">
    <reaction evidence="7">
        <text>L-threonyl-[protein] + ATP = O-phospho-L-threonyl-[protein] + ADP + H(+)</text>
        <dbReference type="Rhea" id="RHEA:46608"/>
        <dbReference type="Rhea" id="RHEA-COMP:11060"/>
        <dbReference type="Rhea" id="RHEA-COMP:11605"/>
        <dbReference type="ChEBI" id="CHEBI:15378"/>
        <dbReference type="ChEBI" id="CHEBI:30013"/>
        <dbReference type="ChEBI" id="CHEBI:30616"/>
        <dbReference type="ChEBI" id="CHEBI:61977"/>
        <dbReference type="ChEBI" id="CHEBI:456216"/>
        <dbReference type="EC" id="2.7.11.1"/>
    </reaction>
</comment>
<evidence type="ECO:0000256" key="8">
    <source>
        <dbReference type="ARBA" id="ARBA00048679"/>
    </source>
</evidence>
<evidence type="ECO:0000256" key="7">
    <source>
        <dbReference type="ARBA" id="ARBA00047899"/>
    </source>
</evidence>
<keyword evidence="4" id="KW-0547">Nucleotide-binding</keyword>
<dbReference type="InterPro" id="IPR008271">
    <property type="entry name" value="Ser/Thr_kinase_AS"/>
</dbReference>
<reference evidence="12" key="1">
    <citation type="journal article" date="2014" name="Science">
        <title>Ancient hybridizations among the ancestral genomes of bread wheat.</title>
        <authorList>
            <consortium name="International Wheat Genome Sequencing Consortium,"/>
            <person name="Marcussen T."/>
            <person name="Sandve S.R."/>
            <person name="Heier L."/>
            <person name="Spannagl M."/>
            <person name="Pfeifer M."/>
            <person name="Jakobsen K.S."/>
            <person name="Wulff B.B."/>
            <person name="Steuernagel B."/>
            <person name="Mayer K.F."/>
            <person name="Olsen O.A."/>
        </authorList>
    </citation>
    <scope>NUCLEOTIDE SEQUENCE [LARGE SCALE GENOMIC DNA]</scope>
    <source>
        <strain evidence="12">cv. AL8/78</strain>
    </source>
</reference>
<proteinExistence type="predicted"/>
<evidence type="ECO:0000256" key="4">
    <source>
        <dbReference type="ARBA" id="ARBA00022741"/>
    </source>
</evidence>
<dbReference type="PANTHER" id="PTHR45707">
    <property type="entry name" value="C2 CALCIUM/LIPID-BINDING PLANT PHOSPHORIBOSYLTRANSFERASE FAMILY PROTEIN"/>
    <property type="match status" value="1"/>
</dbReference>
<organism evidence="11 12">
    <name type="scientific">Aegilops tauschii subsp. strangulata</name>
    <name type="common">Goatgrass</name>
    <dbReference type="NCBI Taxonomy" id="200361"/>
    <lineage>
        <taxon>Eukaryota</taxon>
        <taxon>Viridiplantae</taxon>
        <taxon>Streptophyta</taxon>
        <taxon>Embryophyta</taxon>
        <taxon>Tracheophyta</taxon>
        <taxon>Spermatophyta</taxon>
        <taxon>Magnoliopsida</taxon>
        <taxon>Liliopsida</taxon>
        <taxon>Poales</taxon>
        <taxon>Poaceae</taxon>
        <taxon>BOP clade</taxon>
        <taxon>Pooideae</taxon>
        <taxon>Triticodae</taxon>
        <taxon>Triticeae</taxon>
        <taxon>Triticinae</taxon>
        <taxon>Aegilops</taxon>
    </lineage>
</organism>
<keyword evidence="5" id="KW-0418">Kinase</keyword>
<dbReference type="Proteomes" id="UP000015105">
    <property type="component" value="Unassembled WGS sequence"/>
</dbReference>